<accession>A0ABQ2AQA5</accession>
<evidence type="ECO:0000256" key="2">
    <source>
        <dbReference type="ARBA" id="ARBA00009477"/>
    </source>
</evidence>
<dbReference type="PANTHER" id="PTHR30386">
    <property type="entry name" value="MEMBRANE FUSION SUBUNIT OF EMRAB-TOLC MULTIDRUG EFFLUX PUMP"/>
    <property type="match status" value="1"/>
</dbReference>
<dbReference type="Proteomes" id="UP000655550">
    <property type="component" value="Unassembled WGS sequence"/>
</dbReference>
<evidence type="ECO:0000256" key="6">
    <source>
        <dbReference type="ARBA" id="ARBA00022692"/>
    </source>
</evidence>
<dbReference type="RefSeq" id="WP_093984672.1">
    <property type="nucleotide sequence ID" value="NZ_BMDE01000005.1"/>
</dbReference>
<evidence type="ECO:0000256" key="10">
    <source>
        <dbReference type="SAM" id="Coils"/>
    </source>
</evidence>
<evidence type="ECO:0000256" key="7">
    <source>
        <dbReference type="ARBA" id="ARBA00022989"/>
    </source>
</evidence>
<evidence type="ECO:0000256" key="9">
    <source>
        <dbReference type="RuleBase" id="RU365093"/>
    </source>
</evidence>
<reference evidence="14" key="1">
    <citation type="journal article" date="2019" name="Int. J. Syst. Evol. Microbiol.">
        <title>The Global Catalogue of Microorganisms (GCM) 10K type strain sequencing project: providing services to taxonomists for standard genome sequencing and annotation.</title>
        <authorList>
            <consortium name="The Broad Institute Genomics Platform"/>
            <consortium name="The Broad Institute Genome Sequencing Center for Infectious Disease"/>
            <person name="Wu L."/>
            <person name="Ma J."/>
        </authorList>
    </citation>
    <scope>NUCLEOTIDE SEQUENCE [LARGE SCALE GENOMIC DNA]</scope>
    <source>
        <strain evidence="14">CCM 8778</strain>
    </source>
</reference>
<organism evidence="13 14">
    <name type="scientific">Pseudomonas fluvialis</name>
    <dbReference type="NCBI Taxonomy" id="1793966"/>
    <lineage>
        <taxon>Bacteria</taxon>
        <taxon>Pseudomonadati</taxon>
        <taxon>Pseudomonadota</taxon>
        <taxon>Gammaproteobacteria</taxon>
        <taxon>Pseudomonadales</taxon>
        <taxon>Pseudomonadaceae</taxon>
        <taxon>Pseudomonas</taxon>
    </lineage>
</organism>
<protein>
    <recommendedName>
        <fullName evidence="9">Membrane fusion protein (MFP) family protein</fullName>
    </recommendedName>
</protein>
<name>A0ABQ2AQA5_9PSED</name>
<proteinExistence type="inferred from homology"/>
<dbReference type="InterPro" id="IPR058982">
    <property type="entry name" value="Beta-barrel_AprE"/>
</dbReference>
<dbReference type="NCBIfam" id="TIGR01843">
    <property type="entry name" value="type_I_hlyD"/>
    <property type="match status" value="1"/>
</dbReference>
<comment type="similarity">
    <text evidence="2 9">Belongs to the membrane fusion protein (MFP) (TC 8.A.1) family.</text>
</comment>
<keyword evidence="10" id="KW-0175">Coiled coil</keyword>
<gene>
    <name evidence="13" type="ORF">GCM10007363_19420</name>
</gene>
<evidence type="ECO:0000313" key="14">
    <source>
        <dbReference type="Proteomes" id="UP000655550"/>
    </source>
</evidence>
<keyword evidence="8 9" id="KW-0472">Membrane</keyword>
<evidence type="ECO:0000256" key="5">
    <source>
        <dbReference type="ARBA" id="ARBA00022519"/>
    </source>
</evidence>
<evidence type="ECO:0000259" key="12">
    <source>
        <dbReference type="Pfam" id="PF26002"/>
    </source>
</evidence>
<evidence type="ECO:0000256" key="1">
    <source>
        <dbReference type="ARBA" id="ARBA00004377"/>
    </source>
</evidence>
<keyword evidence="6 9" id="KW-0812">Transmembrane</keyword>
<dbReference type="PRINTS" id="PR01490">
    <property type="entry name" value="RTXTOXIND"/>
</dbReference>
<dbReference type="Gene3D" id="2.40.30.170">
    <property type="match status" value="1"/>
</dbReference>
<feature type="transmembrane region" description="Helical" evidence="9">
    <location>
        <begin position="18"/>
        <end position="36"/>
    </location>
</feature>
<keyword evidence="7 9" id="KW-1133">Transmembrane helix</keyword>
<sequence length="432" mass="47220">MSATDLSSILDDRHARRIGYGVLFLVFGVFGSWASIAPLDSAALAPGVVTIKSYRKTVQHLEGGIVSALHVRDGEQVSQGTVLVSLDTSQLQAEREVLRNQQVATAALEARLLAELQQADTLSVPASAENQPRVAEAWQTEQALLQARQRAREGEIQILQQSIGQLEEQIQGLQAIIRNKQTLVQSHSEEAADLRALLKEGFTDRQRLREQERQLERLSAEIAEHRSAIAQARQRSGELRLQILQIDKTFSHEVTTQLVAAQTQAFDIGERLRSVEERLQRSEIRAPASGMVLGMNVHTLGAVIGAGQPILEIVPDNADLIIEARVSPSDIDRVAAGKPADIRFSAFNSATTPVIEGVVEQISADSLLDQSTGQSYYLARITLTRKGIADLGQQSLLPGMPAEVLINTGSRTLLSYLLQPASNWMARSLNED</sequence>
<feature type="domain" description="AprE-like beta-barrel" evidence="12">
    <location>
        <begin position="320"/>
        <end position="409"/>
    </location>
</feature>
<feature type="coiled-coil region" evidence="10">
    <location>
        <begin position="156"/>
        <end position="183"/>
    </location>
</feature>
<evidence type="ECO:0000313" key="13">
    <source>
        <dbReference type="EMBL" id="GGH93849.1"/>
    </source>
</evidence>
<dbReference type="InterPro" id="IPR010129">
    <property type="entry name" value="T1SS_HlyD"/>
</dbReference>
<dbReference type="EMBL" id="BMDE01000005">
    <property type="protein sequence ID" value="GGH93849.1"/>
    <property type="molecule type" value="Genomic_DNA"/>
</dbReference>
<dbReference type="PANTHER" id="PTHR30386:SF17">
    <property type="entry name" value="ALKALINE PROTEASE SECRETION PROTEIN APRE"/>
    <property type="match status" value="1"/>
</dbReference>
<comment type="subcellular location">
    <subcellularLocation>
        <location evidence="1 9">Cell inner membrane</location>
        <topology evidence="1 9">Single-pass membrane protein</topology>
    </subcellularLocation>
</comment>
<keyword evidence="5 9" id="KW-0997">Cell inner membrane</keyword>
<dbReference type="InterPro" id="IPR050739">
    <property type="entry name" value="MFP"/>
</dbReference>
<dbReference type="InterPro" id="IPR058781">
    <property type="entry name" value="HH_AprE-like"/>
</dbReference>
<feature type="domain" description="AprE-like long alpha-helical hairpin" evidence="11">
    <location>
        <begin position="92"/>
        <end position="277"/>
    </location>
</feature>
<evidence type="ECO:0000256" key="8">
    <source>
        <dbReference type="ARBA" id="ARBA00023136"/>
    </source>
</evidence>
<keyword evidence="3 9" id="KW-0813">Transport</keyword>
<evidence type="ECO:0000259" key="11">
    <source>
        <dbReference type="Pfam" id="PF25994"/>
    </source>
</evidence>
<keyword evidence="4 9" id="KW-1003">Cell membrane</keyword>
<keyword evidence="14" id="KW-1185">Reference proteome</keyword>
<dbReference type="Gene3D" id="2.40.50.100">
    <property type="match status" value="1"/>
</dbReference>
<dbReference type="Pfam" id="PF25994">
    <property type="entry name" value="HH_AprE"/>
    <property type="match status" value="1"/>
</dbReference>
<dbReference type="Pfam" id="PF26002">
    <property type="entry name" value="Beta-barrel_AprE"/>
    <property type="match status" value="1"/>
</dbReference>
<feature type="coiled-coil region" evidence="10">
    <location>
        <begin position="208"/>
        <end position="235"/>
    </location>
</feature>
<comment type="caution">
    <text evidence="13">The sequence shown here is derived from an EMBL/GenBank/DDBJ whole genome shotgun (WGS) entry which is preliminary data.</text>
</comment>
<evidence type="ECO:0000256" key="4">
    <source>
        <dbReference type="ARBA" id="ARBA00022475"/>
    </source>
</evidence>
<evidence type="ECO:0000256" key="3">
    <source>
        <dbReference type="ARBA" id="ARBA00022448"/>
    </source>
</evidence>